<proteinExistence type="predicted"/>
<dbReference type="InterPro" id="IPR005500">
    <property type="entry name" value="DUF309"/>
</dbReference>
<reference evidence="1 2" key="1">
    <citation type="journal article" date="2012" name="Appl. Environ. Microbiol.">
        <title>Genome Sequence of Thermotolerant Bacillus methanolicus: Features and Regulation Related to Methylotrophy and Production of L-Lysine and L-Glutamate from Methanol.</title>
        <authorList>
            <person name="Heggeset T.M."/>
            <person name="Krog A."/>
            <person name="Balzer S."/>
            <person name="Wentzel A."/>
            <person name="Ellingsen T.E."/>
            <person name="Brautaset T."/>
        </authorList>
    </citation>
    <scope>NUCLEOTIDE SEQUENCE [LARGE SCALE GENOMIC DNA]</scope>
    <source>
        <strain evidence="1 2">PB1</strain>
    </source>
</reference>
<organism evidence="1 2">
    <name type="scientific">Bacillus methanolicus PB1</name>
    <dbReference type="NCBI Taxonomy" id="997296"/>
    <lineage>
        <taxon>Bacteria</taxon>
        <taxon>Bacillati</taxon>
        <taxon>Bacillota</taxon>
        <taxon>Bacilli</taxon>
        <taxon>Bacillales</taxon>
        <taxon>Bacillaceae</taxon>
        <taxon>Bacillus</taxon>
    </lineage>
</organism>
<dbReference type="PANTHER" id="PTHR34796">
    <property type="entry name" value="EXPRESSED PROTEIN"/>
    <property type="match status" value="1"/>
</dbReference>
<name>I3DWW7_BACMT</name>
<dbReference type="SUPFAM" id="SSF140663">
    <property type="entry name" value="TTHA0068-like"/>
    <property type="match status" value="1"/>
</dbReference>
<dbReference type="AlphaFoldDB" id="I3DWW7"/>
<evidence type="ECO:0000313" key="1">
    <source>
        <dbReference type="EMBL" id="EIJ78738.1"/>
    </source>
</evidence>
<protein>
    <recommendedName>
        <fullName evidence="3">DUF309 domain-containing protein</fullName>
    </recommendedName>
</protein>
<sequence length="211" mass="24639">MSGQIRAFSFSFPDWNVLNLYVPLQGSEYMYSKEYIQFLTHFHGDRDYFECHEILEGYWKKVTKGDKGSVWVGLILMAVANYHHRRNNFSGACRTLEKSLKIFKKKKNELSQLGIDSGKLITILSKHLENIKSKKTYRSYNLPIVDELLQAACVKECNRKGFIWCKSSDLTNEFLINRHLLRDRSSVIKEREIAKLNRQKKEAEGQTPPNN</sequence>
<dbReference type="Pfam" id="PF03745">
    <property type="entry name" value="DUF309"/>
    <property type="match status" value="1"/>
</dbReference>
<dbReference type="PATRIC" id="fig|997296.3.peg.3017"/>
<keyword evidence="2" id="KW-1185">Reference proteome</keyword>
<comment type="caution">
    <text evidence="1">The sequence shown here is derived from an EMBL/GenBank/DDBJ whole genome shotgun (WGS) entry which is preliminary data.</text>
</comment>
<dbReference type="Proteomes" id="UP000010523">
    <property type="component" value="Unassembled WGS sequence"/>
</dbReference>
<dbReference type="STRING" id="997296.PB1_14309"/>
<dbReference type="EMBL" id="AFEU01000003">
    <property type="protein sequence ID" value="EIJ78738.1"/>
    <property type="molecule type" value="Genomic_DNA"/>
</dbReference>
<dbReference type="Gene3D" id="1.10.3450.10">
    <property type="entry name" value="TTHA0068-like"/>
    <property type="match status" value="1"/>
</dbReference>
<gene>
    <name evidence="1" type="ORF">PB1_14309</name>
</gene>
<dbReference type="InterPro" id="IPR023203">
    <property type="entry name" value="TTHA0068_sf"/>
</dbReference>
<accession>I3DWW7</accession>
<evidence type="ECO:0000313" key="2">
    <source>
        <dbReference type="Proteomes" id="UP000010523"/>
    </source>
</evidence>
<dbReference type="PANTHER" id="PTHR34796:SF1">
    <property type="entry name" value="EXPRESSED PROTEIN"/>
    <property type="match status" value="1"/>
</dbReference>
<dbReference type="eggNOG" id="COG1547">
    <property type="taxonomic scope" value="Bacteria"/>
</dbReference>
<evidence type="ECO:0008006" key="3">
    <source>
        <dbReference type="Google" id="ProtNLM"/>
    </source>
</evidence>